<evidence type="ECO:0000313" key="1">
    <source>
        <dbReference type="EMBL" id="GJS84089.1"/>
    </source>
</evidence>
<organism evidence="1 2">
    <name type="scientific">Tanacetum coccineum</name>
    <dbReference type="NCBI Taxonomy" id="301880"/>
    <lineage>
        <taxon>Eukaryota</taxon>
        <taxon>Viridiplantae</taxon>
        <taxon>Streptophyta</taxon>
        <taxon>Embryophyta</taxon>
        <taxon>Tracheophyta</taxon>
        <taxon>Spermatophyta</taxon>
        <taxon>Magnoliopsida</taxon>
        <taxon>eudicotyledons</taxon>
        <taxon>Gunneridae</taxon>
        <taxon>Pentapetalae</taxon>
        <taxon>asterids</taxon>
        <taxon>campanulids</taxon>
        <taxon>Asterales</taxon>
        <taxon>Asteraceae</taxon>
        <taxon>Asteroideae</taxon>
        <taxon>Anthemideae</taxon>
        <taxon>Anthemidinae</taxon>
        <taxon>Tanacetum</taxon>
    </lineage>
</organism>
<name>A0ABQ4Z1S5_9ASTR</name>
<reference evidence="1" key="1">
    <citation type="journal article" date="2022" name="Int. J. Mol. Sci.">
        <title>Draft Genome of Tanacetum Coccineum: Genomic Comparison of Closely Related Tanacetum-Family Plants.</title>
        <authorList>
            <person name="Yamashiro T."/>
            <person name="Shiraishi A."/>
            <person name="Nakayama K."/>
            <person name="Satake H."/>
        </authorList>
    </citation>
    <scope>NUCLEOTIDE SEQUENCE</scope>
</reference>
<sequence>MRQRRWLELLADYNCEIRYHPRKVNVVADALSQKEQIKPLRVRSLVTTIHSKLPSQILKAQTVALKEENIKAENLRGMDKAFEIRSNGTHFNTSSTEISVEISVVKQKHDELVKKSLLNRSQFEGQLKEKSKVISDLKVKEGKDIDTMIEMEKQINF</sequence>
<dbReference type="Proteomes" id="UP001151760">
    <property type="component" value="Unassembled WGS sequence"/>
</dbReference>
<evidence type="ECO:0000313" key="2">
    <source>
        <dbReference type="Proteomes" id="UP001151760"/>
    </source>
</evidence>
<keyword evidence="2" id="KW-1185">Reference proteome</keyword>
<dbReference type="EMBL" id="BQNB010010948">
    <property type="protein sequence ID" value="GJS84089.1"/>
    <property type="molecule type" value="Genomic_DNA"/>
</dbReference>
<accession>A0ABQ4Z1S5</accession>
<reference evidence="1" key="2">
    <citation type="submission" date="2022-01" db="EMBL/GenBank/DDBJ databases">
        <authorList>
            <person name="Yamashiro T."/>
            <person name="Shiraishi A."/>
            <person name="Satake H."/>
            <person name="Nakayama K."/>
        </authorList>
    </citation>
    <scope>NUCLEOTIDE SEQUENCE</scope>
</reference>
<evidence type="ECO:0008006" key="3">
    <source>
        <dbReference type="Google" id="ProtNLM"/>
    </source>
</evidence>
<protein>
    <recommendedName>
        <fullName evidence="3">Reverse transcriptase domain-containing protein</fullName>
    </recommendedName>
</protein>
<gene>
    <name evidence="1" type="ORF">Tco_0750630</name>
</gene>
<proteinExistence type="predicted"/>
<comment type="caution">
    <text evidence="1">The sequence shown here is derived from an EMBL/GenBank/DDBJ whole genome shotgun (WGS) entry which is preliminary data.</text>
</comment>